<gene>
    <name evidence="1" type="ORF">PBRASI_LOCUS7659</name>
</gene>
<dbReference type="EMBL" id="CAJVPI010001219">
    <property type="protein sequence ID" value="CAG8601335.1"/>
    <property type="molecule type" value="Genomic_DNA"/>
</dbReference>
<name>A0A9N9CF72_9GLOM</name>
<keyword evidence="2" id="KW-1185">Reference proteome</keyword>
<evidence type="ECO:0000313" key="2">
    <source>
        <dbReference type="Proteomes" id="UP000789739"/>
    </source>
</evidence>
<reference evidence="1" key="1">
    <citation type="submission" date="2021-06" db="EMBL/GenBank/DDBJ databases">
        <authorList>
            <person name="Kallberg Y."/>
            <person name="Tangrot J."/>
            <person name="Rosling A."/>
        </authorList>
    </citation>
    <scope>NUCLEOTIDE SEQUENCE</scope>
    <source>
        <strain evidence="1">BR232B</strain>
    </source>
</reference>
<accession>A0A9N9CF72</accession>
<protein>
    <submittedName>
        <fullName evidence="1">11085_t:CDS:1</fullName>
    </submittedName>
</protein>
<dbReference type="Proteomes" id="UP000789739">
    <property type="component" value="Unassembled WGS sequence"/>
</dbReference>
<dbReference type="Gene3D" id="3.40.1440.10">
    <property type="entry name" value="GIY-YIG endonuclease"/>
    <property type="match status" value="1"/>
</dbReference>
<dbReference type="InterPro" id="IPR035901">
    <property type="entry name" value="GIY-YIG_endonuc_sf"/>
</dbReference>
<comment type="caution">
    <text evidence="1">The sequence shown here is derived from an EMBL/GenBank/DDBJ whole genome shotgun (WGS) entry which is preliminary data.</text>
</comment>
<evidence type="ECO:0000313" key="1">
    <source>
        <dbReference type="EMBL" id="CAG8601335.1"/>
    </source>
</evidence>
<dbReference type="AlphaFoldDB" id="A0A9N9CF72"/>
<organism evidence="1 2">
    <name type="scientific">Paraglomus brasilianum</name>
    <dbReference type="NCBI Taxonomy" id="144538"/>
    <lineage>
        <taxon>Eukaryota</taxon>
        <taxon>Fungi</taxon>
        <taxon>Fungi incertae sedis</taxon>
        <taxon>Mucoromycota</taxon>
        <taxon>Glomeromycotina</taxon>
        <taxon>Glomeromycetes</taxon>
        <taxon>Paraglomerales</taxon>
        <taxon>Paraglomeraceae</taxon>
        <taxon>Paraglomus</taxon>
    </lineage>
</organism>
<dbReference type="OrthoDB" id="24645at2759"/>
<proteinExistence type="predicted"/>
<sequence length="187" mass="21962">MGAKTKRNILDKTACVFVLKSAKREVAIVGYTCDLKQNKPRKNPRPRSRKHNAGTWIPVMAVTGFKTQKDAMSFEWFVKKVVKQKEYNDYVKLYRGRCPATVIKRILAIRGLLCEQDKWWSSKRQRYCCHWFGKSFGDEMQFRKMQFNWGRTGRPVEHIDMELDGIEELFGKCMEEARDHKCQVGSD</sequence>